<dbReference type="SUPFAM" id="SSF57850">
    <property type="entry name" value="RING/U-box"/>
    <property type="match status" value="1"/>
</dbReference>
<keyword evidence="4" id="KW-0812">Transmembrane</keyword>
<dbReference type="PANTHER" id="PTHR46214:SF30">
    <property type="entry name" value="OS01G0850200 PROTEIN"/>
    <property type="match status" value="1"/>
</dbReference>
<protein>
    <recommendedName>
        <fullName evidence="5">RING-CH-type domain-containing protein</fullName>
    </recommendedName>
</protein>
<dbReference type="PANTHER" id="PTHR46214">
    <property type="entry name" value="ZINC FINGER, RING-CH-TYPE"/>
    <property type="match status" value="1"/>
</dbReference>
<evidence type="ECO:0000313" key="7">
    <source>
        <dbReference type="Proteomes" id="UP000289340"/>
    </source>
</evidence>
<gene>
    <name evidence="6" type="ORF">D0Y65_036931</name>
</gene>
<dbReference type="Gramene" id="XM_028339900.1">
    <property type="protein sequence ID" value="XP_028195701.1"/>
    <property type="gene ID" value="LOC114380831"/>
</dbReference>
<evidence type="ECO:0000256" key="4">
    <source>
        <dbReference type="SAM" id="Phobius"/>
    </source>
</evidence>
<keyword evidence="3" id="KW-0862">Zinc</keyword>
<evidence type="ECO:0000259" key="5">
    <source>
        <dbReference type="PROSITE" id="PS51292"/>
    </source>
</evidence>
<dbReference type="AlphaFoldDB" id="A0A445HGZ3"/>
<dbReference type="SMART" id="SM00744">
    <property type="entry name" value="RINGv"/>
    <property type="match status" value="1"/>
</dbReference>
<keyword evidence="4" id="KW-1133">Transmembrane helix</keyword>
<dbReference type="InterPro" id="IPR011016">
    <property type="entry name" value="Znf_RING-CH"/>
</dbReference>
<dbReference type="GO" id="GO:0008270">
    <property type="term" value="F:zinc ion binding"/>
    <property type="evidence" value="ECO:0007669"/>
    <property type="project" value="UniProtKB-KW"/>
</dbReference>
<comment type="caution">
    <text evidence="6">The sequence shown here is derived from an EMBL/GenBank/DDBJ whole genome shotgun (WGS) entry which is preliminary data.</text>
</comment>
<dbReference type="InterPro" id="IPR013083">
    <property type="entry name" value="Znf_RING/FYVE/PHD"/>
</dbReference>
<name>A0A445HGZ3_GLYSO</name>
<reference evidence="6 7" key="1">
    <citation type="submission" date="2018-09" db="EMBL/GenBank/DDBJ databases">
        <title>A high-quality reference genome of wild soybean provides a powerful tool to mine soybean genomes.</title>
        <authorList>
            <person name="Xie M."/>
            <person name="Chung C.Y.L."/>
            <person name="Li M.-W."/>
            <person name="Wong F.-L."/>
            <person name="Chan T.-F."/>
            <person name="Lam H.-M."/>
        </authorList>
    </citation>
    <scope>NUCLEOTIDE SEQUENCE [LARGE SCALE GENOMIC DNA]</scope>
    <source>
        <strain evidence="7">cv. W05</strain>
        <tissue evidence="6">Hypocotyl of etiolated seedlings</tissue>
    </source>
</reference>
<dbReference type="Proteomes" id="UP000289340">
    <property type="component" value="Chromosome 13"/>
</dbReference>
<dbReference type="Gene3D" id="3.30.40.10">
    <property type="entry name" value="Zinc/RING finger domain, C3HC4 (zinc finger)"/>
    <property type="match status" value="1"/>
</dbReference>
<keyword evidence="1" id="KW-0479">Metal-binding</keyword>
<keyword evidence="2" id="KW-0863">Zinc-finger</keyword>
<keyword evidence="4" id="KW-0472">Membrane</keyword>
<dbReference type="Pfam" id="PF12906">
    <property type="entry name" value="RINGv"/>
    <property type="match status" value="1"/>
</dbReference>
<organism evidence="6 7">
    <name type="scientific">Glycine soja</name>
    <name type="common">Wild soybean</name>
    <dbReference type="NCBI Taxonomy" id="3848"/>
    <lineage>
        <taxon>Eukaryota</taxon>
        <taxon>Viridiplantae</taxon>
        <taxon>Streptophyta</taxon>
        <taxon>Embryophyta</taxon>
        <taxon>Tracheophyta</taxon>
        <taxon>Spermatophyta</taxon>
        <taxon>Magnoliopsida</taxon>
        <taxon>eudicotyledons</taxon>
        <taxon>Gunneridae</taxon>
        <taxon>Pentapetalae</taxon>
        <taxon>rosids</taxon>
        <taxon>fabids</taxon>
        <taxon>Fabales</taxon>
        <taxon>Fabaceae</taxon>
        <taxon>Papilionoideae</taxon>
        <taxon>50 kb inversion clade</taxon>
        <taxon>NPAAA clade</taxon>
        <taxon>indigoferoid/millettioid clade</taxon>
        <taxon>Phaseoleae</taxon>
        <taxon>Glycine</taxon>
        <taxon>Glycine subgen. Soja</taxon>
    </lineage>
</organism>
<evidence type="ECO:0000256" key="3">
    <source>
        <dbReference type="ARBA" id="ARBA00022833"/>
    </source>
</evidence>
<evidence type="ECO:0000256" key="2">
    <source>
        <dbReference type="ARBA" id="ARBA00022771"/>
    </source>
</evidence>
<feature type="transmembrane region" description="Helical" evidence="4">
    <location>
        <begin position="134"/>
        <end position="152"/>
    </location>
</feature>
<evidence type="ECO:0000256" key="1">
    <source>
        <dbReference type="ARBA" id="ARBA00022723"/>
    </source>
</evidence>
<evidence type="ECO:0000313" key="6">
    <source>
        <dbReference type="EMBL" id="RZB72934.1"/>
    </source>
</evidence>
<proteinExistence type="predicted"/>
<dbReference type="PROSITE" id="PS51292">
    <property type="entry name" value="ZF_RING_CH"/>
    <property type="match status" value="1"/>
</dbReference>
<dbReference type="EMBL" id="QZWG01000013">
    <property type="protein sequence ID" value="RZB72934.1"/>
    <property type="molecule type" value="Genomic_DNA"/>
</dbReference>
<accession>A0A445HGZ3</accession>
<sequence>MKNLKMSVAEDKSQSEYEIMVKRNCRICYLSMDMDMTNHNNESAGNAMTPIELGCSCKEDLAAAHKHCAEAWFKVKGNKVCEICGSIARNVTVVAEVQTNEQWNEANNNASMVPPPTGPAPQAETRHLWQSQRFLNFILSCLVLAFVISWLFHFNMPS</sequence>
<keyword evidence="7" id="KW-1185">Reference proteome</keyword>
<feature type="domain" description="RING-CH-type" evidence="5">
    <location>
        <begin position="17"/>
        <end position="91"/>
    </location>
</feature>